<sequence length="434" mass="48756">MSALLRQTSTIELHDPKLTVLARVDASQIKYWLFALSKVAAVYTTMTTRFGTKSDGIKLRKSAKKTRNKGIRFAKSVHSSLIMSLTPEGEINDEVPREDFLQLLSFFCSSMEYFLVQLQRTLDLYEKFRLNAHPNAEWPLKVTYPLIYAGFIALPRKKKYTSTNPLGANAAQSECPRSAARNATSALSILEKTISISSIGEQLNACSLDQTLKESSRLAKSLHDTQNDRHFVRIQSESFGSSAEDSDFPSIILPEDIISPDEASDYANVMQVNNNQLECLELDDLHKDIELMQSILIDLGTRLPDKPWMRSITDEEQTTPQYSRRTSIMAELTTTLNNLESDEKLLVSLLPHTTVTATTTTDGPTEEEKKFALISSYRRRIANQKKCLVALLLSVIILCFATFGSAIWFYSRATLQKRSPPDVQPILATSTPQQ</sequence>
<accession>A0ABD2PZ60</accession>
<dbReference type="EMBL" id="JBJKFK010001584">
    <property type="protein sequence ID" value="KAL3312713.1"/>
    <property type="molecule type" value="Genomic_DNA"/>
</dbReference>
<evidence type="ECO:0000256" key="1">
    <source>
        <dbReference type="ARBA" id="ARBA00007457"/>
    </source>
</evidence>
<keyword evidence="3" id="KW-1133">Transmembrane helix</keyword>
<organism evidence="4 5">
    <name type="scientific">Cichlidogyrus casuarinus</name>
    <dbReference type="NCBI Taxonomy" id="1844966"/>
    <lineage>
        <taxon>Eukaryota</taxon>
        <taxon>Metazoa</taxon>
        <taxon>Spiralia</taxon>
        <taxon>Lophotrochozoa</taxon>
        <taxon>Platyhelminthes</taxon>
        <taxon>Monogenea</taxon>
        <taxon>Monopisthocotylea</taxon>
        <taxon>Dactylogyridea</taxon>
        <taxon>Ancyrocephalidae</taxon>
        <taxon>Cichlidogyrus</taxon>
    </lineage>
</organism>
<keyword evidence="5" id="KW-1185">Reference proteome</keyword>
<dbReference type="AlphaFoldDB" id="A0ABD2PZ60"/>
<feature type="transmembrane region" description="Helical" evidence="3">
    <location>
        <begin position="388"/>
        <end position="410"/>
    </location>
</feature>
<evidence type="ECO:0000313" key="4">
    <source>
        <dbReference type="EMBL" id="KAL3312713.1"/>
    </source>
</evidence>
<dbReference type="InterPro" id="IPR026512">
    <property type="entry name" value="RGS7BP/RGS9BP"/>
</dbReference>
<proteinExistence type="inferred from homology"/>
<keyword evidence="2" id="KW-0734">Signal transduction inhibitor</keyword>
<evidence type="ECO:0000256" key="2">
    <source>
        <dbReference type="ARBA" id="ARBA00022700"/>
    </source>
</evidence>
<dbReference type="Proteomes" id="UP001626550">
    <property type="component" value="Unassembled WGS sequence"/>
</dbReference>
<keyword evidence="3" id="KW-0472">Membrane</keyword>
<evidence type="ECO:0000256" key="3">
    <source>
        <dbReference type="SAM" id="Phobius"/>
    </source>
</evidence>
<dbReference type="GO" id="GO:0009968">
    <property type="term" value="P:negative regulation of signal transduction"/>
    <property type="evidence" value="ECO:0007669"/>
    <property type="project" value="UniProtKB-KW"/>
</dbReference>
<dbReference type="PANTHER" id="PTHR21029">
    <property type="entry name" value="R-SEVEN BINDING PROTEIN (R7BP) HOMOLOG"/>
    <property type="match status" value="1"/>
</dbReference>
<gene>
    <name evidence="4" type="ORF">Ciccas_008691</name>
</gene>
<keyword evidence="3" id="KW-0812">Transmembrane</keyword>
<evidence type="ECO:0000313" key="5">
    <source>
        <dbReference type="Proteomes" id="UP001626550"/>
    </source>
</evidence>
<reference evidence="4 5" key="1">
    <citation type="submission" date="2024-11" db="EMBL/GenBank/DDBJ databases">
        <title>Adaptive evolution of stress response genes in parasites aligns with host niche diversity.</title>
        <authorList>
            <person name="Hahn C."/>
            <person name="Resl P."/>
        </authorList>
    </citation>
    <scope>NUCLEOTIDE SEQUENCE [LARGE SCALE GENOMIC DNA]</scope>
    <source>
        <strain evidence="4">EGGRZ-B1_66</strain>
        <tissue evidence="4">Body</tissue>
    </source>
</reference>
<comment type="caution">
    <text evidence="4">The sequence shown here is derived from an EMBL/GenBank/DDBJ whole genome shotgun (WGS) entry which is preliminary data.</text>
</comment>
<protein>
    <submittedName>
        <fullName evidence="4">Uncharacterized protein</fullName>
    </submittedName>
</protein>
<name>A0ABD2PZ60_9PLAT</name>
<comment type="similarity">
    <text evidence="1">Belongs to the RGS7BP/RGS9BP family.</text>
</comment>